<dbReference type="InterPro" id="IPR025503">
    <property type="entry name" value="DUF4391"/>
</dbReference>
<protein>
    <submittedName>
        <fullName evidence="2">DUF4391 family protein</fullName>
    </submittedName>
</protein>
<comment type="caution">
    <text evidence="2">The sequence shown here is derived from an EMBL/GenBank/DDBJ whole genome shotgun (WGS) entry which is preliminary data.</text>
</comment>
<evidence type="ECO:0000313" key="2">
    <source>
        <dbReference type="EMBL" id="MUK50613.1"/>
    </source>
</evidence>
<proteinExistence type="predicted"/>
<name>A0A844P3I8_ALIFS</name>
<evidence type="ECO:0000256" key="1">
    <source>
        <dbReference type="SAM" id="Coils"/>
    </source>
</evidence>
<dbReference type="Pfam" id="PF14335">
    <property type="entry name" value="DUF4391"/>
    <property type="match status" value="1"/>
</dbReference>
<dbReference type="AlphaFoldDB" id="A0A844P3I8"/>
<evidence type="ECO:0000313" key="3">
    <source>
        <dbReference type="Proteomes" id="UP000448038"/>
    </source>
</evidence>
<sequence length="252" mass="28973">MMAHSEQTKPFIPFKFPEAAALGVPDQYGNKQGQKIPKETIYQQANPTHAVKQLFVNQVDHITWRYKLSADTLNVAASEDVHEIQVFDIHLKADCDALDRQVLETLDKAIPSNIFFRIINANERQPKLQCAMAYKRVNKRDTDVMVVQDYFSSEWATLPVVKSVTEATQKLPVVLNMAGFYTELLRSLLPVPARSGERIDEQLSRISELSALHGKLTQLQDKQRKEKQFNRKVEMNRQINQLKQQIRSLQDI</sequence>
<organism evidence="2 3">
    <name type="scientific">Aliivibrio fischeri</name>
    <name type="common">Vibrio fischeri</name>
    <dbReference type="NCBI Taxonomy" id="668"/>
    <lineage>
        <taxon>Bacteria</taxon>
        <taxon>Pseudomonadati</taxon>
        <taxon>Pseudomonadota</taxon>
        <taxon>Gammaproteobacteria</taxon>
        <taxon>Vibrionales</taxon>
        <taxon>Vibrionaceae</taxon>
        <taxon>Aliivibrio</taxon>
    </lineage>
</organism>
<dbReference type="Proteomes" id="UP000448038">
    <property type="component" value="Unassembled WGS sequence"/>
</dbReference>
<feature type="coiled-coil region" evidence="1">
    <location>
        <begin position="225"/>
        <end position="252"/>
    </location>
</feature>
<gene>
    <name evidence="2" type="ORF">GNP88_15800</name>
</gene>
<keyword evidence="1" id="KW-0175">Coiled coil</keyword>
<reference evidence="2 3" key="1">
    <citation type="submission" date="2019-11" db="EMBL/GenBank/DDBJ databases">
        <title>Using colonization assays and comparative genomics to discover symbiosis behaviors and factors in Vibrio fischeri.</title>
        <authorList>
            <person name="Bongrand C."/>
            <person name="Moriano-Gutierrez S."/>
            <person name="Arevalo P."/>
            <person name="Mcfall-Ngai M."/>
            <person name="Visick K."/>
            <person name="Polz M.F."/>
            <person name="Ruby E.G."/>
        </authorList>
    </citation>
    <scope>NUCLEOTIDE SEQUENCE [LARGE SCALE GENOMIC DNA]</scope>
    <source>
        <strain evidence="3">emors.4.1</strain>
    </source>
</reference>
<dbReference type="EMBL" id="WOBN01000024">
    <property type="protein sequence ID" value="MUK50613.1"/>
    <property type="molecule type" value="Genomic_DNA"/>
</dbReference>
<dbReference type="RefSeq" id="WP_155656304.1">
    <property type="nucleotide sequence ID" value="NZ_WOBN01000024.1"/>
</dbReference>
<accession>A0A844P3I8</accession>